<dbReference type="EMBL" id="JABFOF010000009">
    <property type="protein sequence ID" value="KAG2380186.1"/>
    <property type="molecule type" value="Genomic_DNA"/>
</dbReference>
<name>A0A8T0JSJ3_PHAAN</name>
<evidence type="ECO:0000313" key="1">
    <source>
        <dbReference type="EMBL" id="KAG2380186.1"/>
    </source>
</evidence>
<organism evidence="1 2">
    <name type="scientific">Phaseolus angularis</name>
    <name type="common">Azuki bean</name>
    <name type="synonym">Vigna angularis</name>
    <dbReference type="NCBI Taxonomy" id="3914"/>
    <lineage>
        <taxon>Eukaryota</taxon>
        <taxon>Viridiplantae</taxon>
        <taxon>Streptophyta</taxon>
        <taxon>Embryophyta</taxon>
        <taxon>Tracheophyta</taxon>
        <taxon>Spermatophyta</taxon>
        <taxon>Magnoliopsida</taxon>
        <taxon>eudicotyledons</taxon>
        <taxon>Gunneridae</taxon>
        <taxon>Pentapetalae</taxon>
        <taxon>rosids</taxon>
        <taxon>fabids</taxon>
        <taxon>Fabales</taxon>
        <taxon>Fabaceae</taxon>
        <taxon>Papilionoideae</taxon>
        <taxon>50 kb inversion clade</taxon>
        <taxon>NPAAA clade</taxon>
        <taxon>indigoferoid/millettioid clade</taxon>
        <taxon>Phaseoleae</taxon>
        <taxon>Vigna</taxon>
    </lineage>
</organism>
<dbReference type="AlphaFoldDB" id="A0A8T0JSJ3"/>
<comment type="caution">
    <text evidence="1">The sequence shown here is derived from an EMBL/GenBank/DDBJ whole genome shotgun (WGS) entry which is preliminary data.</text>
</comment>
<proteinExistence type="predicted"/>
<reference evidence="1 2" key="1">
    <citation type="submission" date="2020-05" db="EMBL/GenBank/DDBJ databases">
        <title>Vigna angularis (adzuki bean) Var. LongXiaoDou No. 4 denovo assembly.</title>
        <authorList>
            <person name="Xiang H."/>
        </authorList>
    </citation>
    <scope>NUCLEOTIDE SEQUENCE [LARGE SCALE GENOMIC DNA]</scope>
    <source>
        <tissue evidence="1">Leaf</tissue>
    </source>
</reference>
<gene>
    <name evidence="1" type="ORF">HKW66_Vig0169650</name>
</gene>
<accession>A0A8T0JSJ3</accession>
<evidence type="ECO:0000313" key="2">
    <source>
        <dbReference type="Proteomes" id="UP000743370"/>
    </source>
</evidence>
<protein>
    <submittedName>
        <fullName evidence="1">Ion channel</fullName>
    </submittedName>
</protein>
<sequence length="188" mass="20772">MLVGDCTRARFPFSSENLVHKVLGSPCSAVAEVTLYIVGDIDNISKTVYQIEVVCGQAGVDNEKGSIASPSAFGANDDSYDLRDGDEVLVYTPSRLPKVCKGLWSRIRDLPKFPVKILFCGWCRDIDDMIMNTLTATEVKMVNADQTDSLNYGLHPCVECSRQALLAPGSELWIFNKVLEKETREEAC</sequence>
<dbReference type="Proteomes" id="UP000743370">
    <property type="component" value="Unassembled WGS sequence"/>
</dbReference>